<dbReference type="PROSITE" id="PS51257">
    <property type="entry name" value="PROKAR_LIPOPROTEIN"/>
    <property type="match status" value="1"/>
</dbReference>
<dbReference type="InterPro" id="IPR007210">
    <property type="entry name" value="ABC_Gly_betaine_transp_sub-bd"/>
</dbReference>
<name>A0ABS1SG95_9MICO</name>
<organism evidence="7 8">
    <name type="scientific">Leucobacter chromiireducens subsp. solipictus</name>
    <dbReference type="NCBI Taxonomy" id="398235"/>
    <lineage>
        <taxon>Bacteria</taxon>
        <taxon>Bacillati</taxon>
        <taxon>Actinomycetota</taxon>
        <taxon>Actinomycetes</taxon>
        <taxon>Micrococcales</taxon>
        <taxon>Microbacteriaceae</taxon>
        <taxon>Leucobacter</taxon>
    </lineage>
</organism>
<gene>
    <name evidence="7" type="ORF">D3230_08525</name>
</gene>
<dbReference type="InterPro" id="IPR006311">
    <property type="entry name" value="TAT_signal"/>
</dbReference>
<comment type="subcellular location">
    <subcellularLocation>
        <location evidence="1">Cell membrane</location>
    </subcellularLocation>
</comment>
<evidence type="ECO:0000256" key="2">
    <source>
        <dbReference type="ARBA" id="ARBA00022448"/>
    </source>
</evidence>
<evidence type="ECO:0000259" key="6">
    <source>
        <dbReference type="Pfam" id="PF04069"/>
    </source>
</evidence>
<evidence type="ECO:0000313" key="8">
    <source>
        <dbReference type="Proteomes" id="UP001645859"/>
    </source>
</evidence>
<dbReference type="SUPFAM" id="SSF53850">
    <property type="entry name" value="Periplasmic binding protein-like II"/>
    <property type="match status" value="1"/>
</dbReference>
<dbReference type="PROSITE" id="PS51318">
    <property type="entry name" value="TAT"/>
    <property type="match status" value="1"/>
</dbReference>
<feature type="domain" description="ABC-type glycine betaine transport system substrate-binding" evidence="6">
    <location>
        <begin position="45"/>
        <end position="289"/>
    </location>
</feature>
<evidence type="ECO:0000256" key="4">
    <source>
        <dbReference type="ARBA" id="ARBA00023136"/>
    </source>
</evidence>
<feature type="chain" id="PRO_5046502333" evidence="5">
    <location>
        <begin position="41"/>
        <end position="302"/>
    </location>
</feature>
<evidence type="ECO:0000313" key="7">
    <source>
        <dbReference type="EMBL" id="MBL3679342.1"/>
    </source>
</evidence>
<keyword evidence="3" id="KW-1003">Cell membrane</keyword>
<accession>A0ABS1SG95</accession>
<reference evidence="7 8" key="1">
    <citation type="submission" date="2018-09" db="EMBL/GenBank/DDBJ databases">
        <title>Comparative genomics of Leucobacter spp.</title>
        <authorList>
            <person name="Reis A.C."/>
            <person name="Kolvenbach B.A."/>
            <person name="Corvini P.F.X."/>
            <person name="Nunes O.C."/>
        </authorList>
    </citation>
    <scope>NUCLEOTIDE SEQUENCE [LARGE SCALE GENOMIC DNA]</scope>
    <source>
        <strain evidence="7 8">TAN 31504</strain>
    </source>
</reference>
<dbReference type="Proteomes" id="UP001645859">
    <property type="component" value="Unassembled WGS sequence"/>
</dbReference>
<keyword evidence="2" id="KW-0813">Transport</keyword>
<feature type="signal peptide" evidence="5">
    <location>
        <begin position="1"/>
        <end position="40"/>
    </location>
</feature>
<dbReference type="Gene3D" id="3.40.190.100">
    <property type="entry name" value="Glycine betaine-binding periplasmic protein, domain 2"/>
    <property type="match status" value="1"/>
</dbReference>
<dbReference type="Pfam" id="PF04069">
    <property type="entry name" value="OpuAC"/>
    <property type="match status" value="1"/>
</dbReference>
<keyword evidence="5" id="KW-0732">Signal</keyword>
<sequence length="302" mass="32570">MNTHRTHRVTTPARRTTALLAGGAAALLALTGCSAPASQAGSTDVHIAQFAGWGESIVTSELWKLALEDEGYDVTITAADLSPVFIGLADGSYDFATQITLPEIHRAFVDEYGDDLVDLGPWYEETRITVAVNEDAPIDSLAELADHADAFDNEIVGTDPGAGQTILMEDTVIPGYGLENMDFVTSSTAAMLSALKGATDTGKNIAVSLWEPHWAYLEYPIKNLEDPEGLLGQTEAEHVYASTAFPEAQPEVAQWLREFSMTPDELMELERQVFVVHGDEKPAVGVAAWAEANPEFMRALTA</sequence>
<dbReference type="EMBL" id="QYAC01000004">
    <property type="protein sequence ID" value="MBL3679342.1"/>
    <property type="molecule type" value="Genomic_DNA"/>
</dbReference>
<dbReference type="CDD" id="cd13639">
    <property type="entry name" value="PBP2_OpuAC_like"/>
    <property type="match status" value="1"/>
</dbReference>
<protein>
    <submittedName>
        <fullName evidence="7">Glycine betaine ABC transporter substrate-binding protein</fullName>
    </submittedName>
</protein>
<proteinExistence type="predicted"/>
<evidence type="ECO:0000256" key="1">
    <source>
        <dbReference type="ARBA" id="ARBA00004236"/>
    </source>
</evidence>
<evidence type="ECO:0000256" key="5">
    <source>
        <dbReference type="SAM" id="SignalP"/>
    </source>
</evidence>
<dbReference type="RefSeq" id="WP_202344619.1">
    <property type="nucleotide sequence ID" value="NZ_BAAAPI010000015.1"/>
</dbReference>
<dbReference type="PANTHER" id="PTHR47737">
    <property type="entry name" value="GLYCINE BETAINE/PROLINE BETAINE TRANSPORT SYSTEM PERMEASE PROTEIN PROW"/>
    <property type="match status" value="1"/>
</dbReference>
<comment type="caution">
    <text evidence="7">The sequence shown here is derived from an EMBL/GenBank/DDBJ whole genome shotgun (WGS) entry which is preliminary data.</text>
</comment>
<evidence type="ECO:0000256" key="3">
    <source>
        <dbReference type="ARBA" id="ARBA00022475"/>
    </source>
</evidence>
<dbReference type="PANTHER" id="PTHR47737:SF1">
    <property type="entry name" value="GLYCINE BETAINE_PROLINE BETAINE TRANSPORT SYSTEM PERMEASE PROTEIN PROW"/>
    <property type="match status" value="1"/>
</dbReference>
<keyword evidence="8" id="KW-1185">Reference proteome</keyword>
<dbReference type="Gene3D" id="3.40.190.10">
    <property type="entry name" value="Periplasmic binding protein-like II"/>
    <property type="match status" value="1"/>
</dbReference>
<keyword evidence="4" id="KW-0472">Membrane</keyword>